<protein>
    <recommendedName>
        <fullName evidence="8">DNA recombination protein RmuC</fullName>
    </recommendedName>
</protein>
<evidence type="ECO:0000256" key="4">
    <source>
        <dbReference type="ARBA" id="ARBA00023172"/>
    </source>
</evidence>
<name>A0A1G2PH44_9BACT</name>
<proteinExistence type="inferred from homology"/>
<dbReference type="Pfam" id="PF02646">
    <property type="entry name" value="RmuC"/>
    <property type="match status" value="1"/>
</dbReference>
<sequence length="333" mass="37592">MSFVFPLAIFFLAVAIVVAAFILWDKRRSQQGENGELKGKVEQLSRSISETVAMLDRRIGHLAQMTERSHSSTQDVIRDVSNQLVEQRSALSRVLEQSKDIARLQEILQPPRVRGALGEKLLENILAQHLPGGEEAGLWQKQFTFRSGERVDFVIRAGELLIPIDSKFPMEAYERLKRSSPEAREHAQKEFTQVVKQHAEAIRKKYIVPQEGTADFAMLYIPSEGVYSEIIALPDLADAIFDRAIIPMSPGTFFAYLRTILIGLRGMQVASSAREILAGLKALDQELLMFGERFRIAGGHLRNAVRAYDDAERGLEKFSNQLDRLRNISNKET</sequence>
<dbReference type="STRING" id="1802362.A2806_03285"/>
<feature type="coiled-coil region" evidence="5">
    <location>
        <begin position="301"/>
        <end position="328"/>
    </location>
</feature>
<keyword evidence="3 5" id="KW-0175">Coiled coil</keyword>
<keyword evidence="4" id="KW-0233">DNA recombination</keyword>
<evidence type="ECO:0008006" key="8">
    <source>
        <dbReference type="Google" id="ProtNLM"/>
    </source>
</evidence>
<comment type="caution">
    <text evidence="6">The sequence shown here is derived from an EMBL/GenBank/DDBJ whole genome shotgun (WGS) entry which is preliminary data.</text>
</comment>
<dbReference type="Proteomes" id="UP000177629">
    <property type="component" value="Unassembled WGS sequence"/>
</dbReference>
<organism evidence="6 7">
    <name type="scientific">Candidatus Terrybacteria bacterium RIFCSPHIGHO2_01_FULL_48_17</name>
    <dbReference type="NCBI Taxonomy" id="1802362"/>
    <lineage>
        <taxon>Bacteria</taxon>
        <taxon>Candidatus Terryibacteriota</taxon>
    </lineage>
</organism>
<reference evidence="6 7" key="1">
    <citation type="journal article" date="2016" name="Nat. Commun.">
        <title>Thousands of microbial genomes shed light on interconnected biogeochemical processes in an aquifer system.</title>
        <authorList>
            <person name="Anantharaman K."/>
            <person name="Brown C.T."/>
            <person name="Hug L.A."/>
            <person name="Sharon I."/>
            <person name="Castelle C.J."/>
            <person name="Probst A.J."/>
            <person name="Thomas B.C."/>
            <person name="Singh A."/>
            <person name="Wilkins M.J."/>
            <person name="Karaoz U."/>
            <person name="Brodie E.L."/>
            <person name="Williams K.H."/>
            <person name="Hubbard S.S."/>
            <person name="Banfield J.F."/>
        </authorList>
    </citation>
    <scope>NUCLEOTIDE SEQUENCE [LARGE SCALE GENOMIC DNA]</scope>
</reference>
<evidence type="ECO:0000256" key="3">
    <source>
        <dbReference type="ARBA" id="ARBA00023054"/>
    </source>
</evidence>
<dbReference type="InterPro" id="IPR003798">
    <property type="entry name" value="DNA_recombination_RmuC"/>
</dbReference>
<dbReference type="AlphaFoldDB" id="A0A1G2PH44"/>
<evidence type="ECO:0000313" key="7">
    <source>
        <dbReference type="Proteomes" id="UP000177629"/>
    </source>
</evidence>
<comment type="similarity">
    <text evidence="2">Belongs to the RmuC family.</text>
</comment>
<evidence type="ECO:0000256" key="5">
    <source>
        <dbReference type="SAM" id="Coils"/>
    </source>
</evidence>
<accession>A0A1G2PH44</accession>
<dbReference type="GO" id="GO:0006310">
    <property type="term" value="P:DNA recombination"/>
    <property type="evidence" value="ECO:0007669"/>
    <property type="project" value="UniProtKB-KW"/>
</dbReference>
<gene>
    <name evidence="6" type="ORF">A2806_03285</name>
</gene>
<evidence type="ECO:0000256" key="1">
    <source>
        <dbReference type="ARBA" id="ARBA00003416"/>
    </source>
</evidence>
<evidence type="ECO:0000313" key="6">
    <source>
        <dbReference type="EMBL" id="OHA47617.1"/>
    </source>
</evidence>
<dbReference type="EMBL" id="MHSS01000015">
    <property type="protein sequence ID" value="OHA47617.1"/>
    <property type="molecule type" value="Genomic_DNA"/>
</dbReference>
<dbReference type="PANTHER" id="PTHR30563">
    <property type="entry name" value="DNA RECOMBINATION PROTEIN RMUC"/>
    <property type="match status" value="1"/>
</dbReference>
<dbReference type="PANTHER" id="PTHR30563:SF0">
    <property type="entry name" value="DNA RECOMBINATION PROTEIN RMUC"/>
    <property type="match status" value="1"/>
</dbReference>
<evidence type="ECO:0000256" key="2">
    <source>
        <dbReference type="ARBA" id="ARBA00009840"/>
    </source>
</evidence>
<comment type="function">
    <text evidence="1">Involved in DNA recombination.</text>
</comment>